<keyword evidence="5 6" id="KW-0472">Membrane</keyword>
<feature type="transmembrane region" description="Helical" evidence="6">
    <location>
        <begin position="72"/>
        <end position="92"/>
    </location>
</feature>
<dbReference type="InterPro" id="IPR037185">
    <property type="entry name" value="EmrE-like"/>
</dbReference>
<feature type="transmembrane region" description="Helical" evidence="6">
    <location>
        <begin position="182"/>
        <end position="201"/>
    </location>
</feature>
<feature type="transmembrane region" description="Helical" evidence="6">
    <location>
        <begin position="98"/>
        <end position="117"/>
    </location>
</feature>
<dbReference type="Proteomes" id="UP001589683">
    <property type="component" value="Unassembled WGS sequence"/>
</dbReference>
<evidence type="ECO:0000256" key="4">
    <source>
        <dbReference type="ARBA" id="ARBA00022989"/>
    </source>
</evidence>
<evidence type="ECO:0000313" key="8">
    <source>
        <dbReference type="EMBL" id="MFB9230476.1"/>
    </source>
</evidence>
<evidence type="ECO:0000256" key="2">
    <source>
        <dbReference type="ARBA" id="ARBA00022475"/>
    </source>
</evidence>
<protein>
    <submittedName>
        <fullName evidence="8">DMT family transporter</fullName>
    </submittedName>
</protein>
<feature type="transmembrane region" description="Helical" evidence="6">
    <location>
        <begin position="213"/>
        <end position="234"/>
    </location>
</feature>
<dbReference type="Pfam" id="PF00892">
    <property type="entry name" value="EamA"/>
    <property type="match status" value="2"/>
</dbReference>
<dbReference type="RefSeq" id="WP_213887622.1">
    <property type="nucleotide sequence ID" value="NZ_JAGFNU010000001.1"/>
</dbReference>
<feature type="transmembrane region" description="Helical" evidence="6">
    <location>
        <begin position="39"/>
        <end position="60"/>
    </location>
</feature>
<keyword evidence="9" id="KW-1185">Reference proteome</keyword>
<organism evidence="8 9">
    <name type="scientific">Pseudohalocynthiibacter aestuariivivens</name>
    <dbReference type="NCBI Taxonomy" id="1591409"/>
    <lineage>
        <taxon>Bacteria</taxon>
        <taxon>Pseudomonadati</taxon>
        <taxon>Pseudomonadota</taxon>
        <taxon>Alphaproteobacteria</taxon>
        <taxon>Rhodobacterales</taxon>
        <taxon>Paracoccaceae</taxon>
        <taxon>Pseudohalocynthiibacter</taxon>
    </lineage>
</organism>
<comment type="subcellular location">
    <subcellularLocation>
        <location evidence="1">Cell membrane</location>
        <topology evidence="1">Multi-pass membrane protein</topology>
    </subcellularLocation>
</comment>
<dbReference type="InterPro" id="IPR000620">
    <property type="entry name" value="EamA_dom"/>
</dbReference>
<dbReference type="InterPro" id="IPR051258">
    <property type="entry name" value="Diverse_Substrate_Transporter"/>
</dbReference>
<dbReference type="SUPFAM" id="SSF103481">
    <property type="entry name" value="Multidrug resistance efflux transporter EmrE"/>
    <property type="match status" value="1"/>
</dbReference>
<dbReference type="EMBL" id="JBHMEA010000007">
    <property type="protein sequence ID" value="MFB9230476.1"/>
    <property type="molecule type" value="Genomic_DNA"/>
</dbReference>
<comment type="caution">
    <text evidence="8">The sequence shown here is derived from an EMBL/GenBank/DDBJ whole genome shotgun (WGS) entry which is preliminary data.</text>
</comment>
<dbReference type="PANTHER" id="PTHR42920">
    <property type="entry name" value="OS03G0707200 PROTEIN-RELATED"/>
    <property type="match status" value="1"/>
</dbReference>
<evidence type="ECO:0000256" key="3">
    <source>
        <dbReference type="ARBA" id="ARBA00022692"/>
    </source>
</evidence>
<accession>A0ABV5JC62</accession>
<keyword evidence="2" id="KW-1003">Cell membrane</keyword>
<feature type="domain" description="EamA" evidence="7">
    <location>
        <begin position="14"/>
        <end position="140"/>
    </location>
</feature>
<feature type="transmembrane region" description="Helical" evidence="6">
    <location>
        <begin position="7"/>
        <end position="27"/>
    </location>
</feature>
<feature type="transmembrane region" description="Helical" evidence="6">
    <location>
        <begin position="153"/>
        <end position="170"/>
    </location>
</feature>
<feature type="domain" description="EamA" evidence="7">
    <location>
        <begin position="150"/>
        <end position="285"/>
    </location>
</feature>
<keyword evidence="4 6" id="KW-1133">Transmembrane helix</keyword>
<reference evidence="8 9" key="1">
    <citation type="submission" date="2024-09" db="EMBL/GenBank/DDBJ databases">
        <authorList>
            <person name="Sun Q."/>
            <person name="Mori K."/>
        </authorList>
    </citation>
    <scope>NUCLEOTIDE SEQUENCE [LARGE SCALE GENOMIC DNA]</scope>
    <source>
        <strain evidence="8 9">CECT 8726</strain>
    </source>
</reference>
<evidence type="ECO:0000256" key="1">
    <source>
        <dbReference type="ARBA" id="ARBA00004651"/>
    </source>
</evidence>
<sequence>MQLHPPTPGFASGAVFVSASAWGLYWIPLRYLENQGVDGTWAIALLNFPAACALAVVVLLQWRSHKESLGKAAAIGALAGFGLALYASGLVYSSVVRATLLFYLTPVWATLIGMVWLGEKASWQRWAAILGGLAGLVLLVSGGGSVPFNIGDVFALFSGVFWALGAAMIMRFDAVPLPGMTMFQFAFTTLGALVLGYSVSIVDIPHPDLANRLIPFASMISVFAILPAVVVLFWAQKFLFPGRVGLLMMSEVLVAVITASLFLPEEHMSPIEWLGAVLIIGACLFEVLLTPRENF</sequence>
<evidence type="ECO:0000313" key="9">
    <source>
        <dbReference type="Proteomes" id="UP001589683"/>
    </source>
</evidence>
<feature type="transmembrane region" description="Helical" evidence="6">
    <location>
        <begin position="126"/>
        <end position="147"/>
    </location>
</feature>
<gene>
    <name evidence="8" type="ORF">ACFFUT_01590</name>
</gene>
<evidence type="ECO:0000256" key="6">
    <source>
        <dbReference type="SAM" id="Phobius"/>
    </source>
</evidence>
<proteinExistence type="predicted"/>
<feature type="transmembrane region" description="Helical" evidence="6">
    <location>
        <begin position="270"/>
        <end position="289"/>
    </location>
</feature>
<keyword evidence="3 6" id="KW-0812">Transmembrane</keyword>
<dbReference type="PANTHER" id="PTHR42920:SF11">
    <property type="entry name" value="INNER MEMBRANE PROTEIN YTFF"/>
    <property type="match status" value="1"/>
</dbReference>
<name>A0ABV5JC62_9RHOB</name>
<feature type="transmembrane region" description="Helical" evidence="6">
    <location>
        <begin position="246"/>
        <end position="264"/>
    </location>
</feature>
<evidence type="ECO:0000259" key="7">
    <source>
        <dbReference type="Pfam" id="PF00892"/>
    </source>
</evidence>
<evidence type="ECO:0000256" key="5">
    <source>
        <dbReference type="ARBA" id="ARBA00023136"/>
    </source>
</evidence>